<evidence type="ECO:0000256" key="1">
    <source>
        <dbReference type="SAM" id="Phobius"/>
    </source>
</evidence>
<keyword evidence="1" id="KW-0472">Membrane</keyword>
<name>A0A8S1DRC6_9INSE</name>
<organism evidence="2 3">
    <name type="scientific">Cloeon dipterum</name>
    <dbReference type="NCBI Taxonomy" id="197152"/>
    <lineage>
        <taxon>Eukaryota</taxon>
        <taxon>Metazoa</taxon>
        <taxon>Ecdysozoa</taxon>
        <taxon>Arthropoda</taxon>
        <taxon>Hexapoda</taxon>
        <taxon>Insecta</taxon>
        <taxon>Pterygota</taxon>
        <taxon>Palaeoptera</taxon>
        <taxon>Ephemeroptera</taxon>
        <taxon>Pisciforma</taxon>
        <taxon>Baetidae</taxon>
        <taxon>Cloeon</taxon>
    </lineage>
</organism>
<feature type="transmembrane region" description="Helical" evidence="1">
    <location>
        <begin position="55"/>
        <end position="75"/>
    </location>
</feature>
<keyword evidence="3" id="KW-1185">Reference proteome</keyword>
<proteinExistence type="predicted"/>
<protein>
    <submittedName>
        <fullName evidence="2">Uncharacterized protein</fullName>
    </submittedName>
</protein>
<dbReference type="AlphaFoldDB" id="A0A8S1DRC6"/>
<keyword evidence="1" id="KW-1133">Transmembrane helix</keyword>
<dbReference type="Proteomes" id="UP000494165">
    <property type="component" value="Unassembled WGS sequence"/>
</dbReference>
<keyword evidence="1" id="KW-0812">Transmembrane</keyword>
<dbReference type="EMBL" id="CADEPI010000286">
    <property type="protein sequence ID" value="CAB3382847.1"/>
    <property type="molecule type" value="Genomic_DNA"/>
</dbReference>
<accession>A0A8S1DRC6</accession>
<sequence length="81" mass="8914">MGSESAKVEPDESEQLIVATKIQLAVSPESLAQMVKSMEALEAKKSGQGTYKHSGLIFVLVCVPFFVYGSVDLILRWRLNN</sequence>
<reference evidence="2 3" key="1">
    <citation type="submission" date="2020-04" db="EMBL/GenBank/DDBJ databases">
        <authorList>
            <person name="Alioto T."/>
            <person name="Alioto T."/>
            <person name="Gomez Garrido J."/>
        </authorList>
    </citation>
    <scope>NUCLEOTIDE SEQUENCE [LARGE SCALE GENOMIC DNA]</scope>
</reference>
<comment type="caution">
    <text evidence="2">The sequence shown here is derived from an EMBL/GenBank/DDBJ whole genome shotgun (WGS) entry which is preliminary data.</text>
</comment>
<gene>
    <name evidence="2" type="ORF">CLODIP_2_CD07606</name>
</gene>
<evidence type="ECO:0000313" key="3">
    <source>
        <dbReference type="Proteomes" id="UP000494165"/>
    </source>
</evidence>
<evidence type="ECO:0000313" key="2">
    <source>
        <dbReference type="EMBL" id="CAB3382847.1"/>
    </source>
</evidence>